<protein>
    <recommendedName>
        <fullName evidence="6">DUF447 family protein</fullName>
    </recommendedName>
</protein>
<evidence type="ECO:0000259" key="3">
    <source>
        <dbReference type="Pfam" id="PF20766"/>
    </source>
</evidence>
<dbReference type="InterPro" id="IPR012349">
    <property type="entry name" value="Split_barrel_FMN-bd"/>
</dbReference>
<dbReference type="SUPFAM" id="SSF50475">
    <property type="entry name" value="FMN-binding split barrel"/>
    <property type="match status" value="1"/>
</dbReference>
<dbReference type="KEGG" id="htu:Htur_1890"/>
<proteinExistence type="predicted"/>
<evidence type="ECO:0000256" key="1">
    <source>
        <dbReference type="SAM" id="MobiDB-lite"/>
    </source>
</evidence>
<organism evidence="4 5">
    <name type="scientific">Haloterrigena turkmenica (strain ATCC 51198 / DSM 5511 / JCM 9101 / NCIMB 13204 / VKM B-1734 / 4k)</name>
    <name type="common">Halococcus turkmenicus</name>
    <dbReference type="NCBI Taxonomy" id="543526"/>
    <lineage>
        <taxon>Archaea</taxon>
        <taxon>Methanobacteriati</taxon>
        <taxon>Methanobacteriota</taxon>
        <taxon>Stenosarchaea group</taxon>
        <taxon>Halobacteria</taxon>
        <taxon>Halobacteriales</taxon>
        <taxon>Natrialbaceae</taxon>
        <taxon>Haloterrigena</taxon>
    </lineage>
</organism>
<feature type="region of interest" description="Disordered" evidence="1">
    <location>
        <begin position="65"/>
        <end position="84"/>
    </location>
</feature>
<dbReference type="HOGENOM" id="CLU_110565_0_0_2"/>
<name>D2RSJ9_HALTV</name>
<dbReference type="Gene3D" id="2.30.110.10">
    <property type="entry name" value="Electron Transport, Fmn-binding Protein, Chain A"/>
    <property type="match status" value="1"/>
</dbReference>
<dbReference type="InterPro" id="IPR007386">
    <property type="entry name" value="DUF447_N"/>
</dbReference>
<reference evidence="4 5" key="1">
    <citation type="journal article" date="2010" name="Stand. Genomic Sci.">
        <title>Complete genome sequence of Haloterrigena turkmenica type strain (4k).</title>
        <authorList>
            <person name="Saunders E."/>
            <person name="Tindall B.J."/>
            <person name="Fahnrich R."/>
            <person name="Lapidus A."/>
            <person name="Copeland A."/>
            <person name="Del Rio T.G."/>
            <person name="Lucas S."/>
            <person name="Chen F."/>
            <person name="Tice H."/>
            <person name="Cheng J.F."/>
            <person name="Han C."/>
            <person name="Detter J.C."/>
            <person name="Bruce D."/>
            <person name="Goodwin L."/>
            <person name="Chain P."/>
            <person name="Pitluck S."/>
            <person name="Pati A."/>
            <person name="Ivanova N."/>
            <person name="Mavromatis K."/>
            <person name="Chen A."/>
            <person name="Palaniappan K."/>
            <person name="Land M."/>
            <person name="Hauser L."/>
            <person name="Chang Y.J."/>
            <person name="Jeffries C.D."/>
            <person name="Brettin T."/>
            <person name="Rohde M."/>
            <person name="Goker M."/>
            <person name="Bristow J."/>
            <person name="Eisen J.A."/>
            <person name="Markowitz V."/>
            <person name="Hugenholtz P."/>
            <person name="Klenk H.P."/>
            <person name="Kyrpides N.C."/>
        </authorList>
    </citation>
    <scope>NUCLEOTIDE SEQUENCE [LARGE SCALE GENOMIC DNA]</scope>
    <source>
        <strain evidence="5">ATCC 51198 / DSM 5511 / JCM 9101 / NCIMB 13204 / VKM B-1734 / 4k</strain>
    </source>
</reference>
<dbReference type="EMBL" id="CP001860">
    <property type="protein sequence ID" value="ADB60775.1"/>
    <property type="molecule type" value="Genomic_DNA"/>
</dbReference>
<dbReference type="AlphaFoldDB" id="D2RSJ9"/>
<accession>D2RSJ9</accession>
<dbReference type="InterPro" id="IPR049288">
    <property type="entry name" value="DUF447_C"/>
</dbReference>
<dbReference type="Pfam" id="PF20766">
    <property type="entry name" value="DUF447_C"/>
    <property type="match status" value="1"/>
</dbReference>
<dbReference type="Gene3D" id="1.20.58.290">
    <property type="entry name" value="Hypothetical membrane protein ta0354_69_121"/>
    <property type="match status" value="1"/>
</dbReference>
<dbReference type="RefSeq" id="WP_012943065.1">
    <property type="nucleotide sequence ID" value="NC_013743.1"/>
</dbReference>
<feature type="domain" description="DUF447" evidence="3">
    <location>
        <begin position="170"/>
        <end position="223"/>
    </location>
</feature>
<feature type="compositionally biased region" description="Basic and acidic residues" evidence="1">
    <location>
        <begin position="1"/>
        <end position="13"/>
    </location>
</feature>
<dbReference type="OrthoDB" id="146030at2157"/>
<feature type="region of interest" description="Disordered" evidence="1">
    <location>
        <begin position="1"/>
        <end position="26"/>
    </location>
</feature>
<evidence type="ECO:0008006" key="6">
    <source>
        <dbReference type="Google" id="ProtNLM"/>
    </source>
</evidence>
<dbReference type="Pfam" id="PF04289">
    <property type="entry name" value="DUF447_N"/>
    <property type="match status" value="1"/>
</dbReference>
<evidence type="ECO:0000313" key="4">
    <source>
        <dbReference type="EMBL" id="ADB60775.1"/>
    </source>
</evidence>
<dbReference type="GeneID" id="8742488"/>
<gene>
    <name evidence="4" type="ordered locus">Htur_1890</name>
</gene>
<dbReference type="eggNOG" id="arCOG04458">
    <property type="taxonomic scope" value="Archaea"/>
</dbReference>
<keyword evidence="5" id="KW-1185">Reference proteome</keyword>
<dbReference type="STRING" id="543526.Htur_1890"/>
<evidence type="ECO:0000313" key="5">
    <source>
        <dbReference type="Proteomes" id="UP000001903"/>
    </source>
</evidence>
<feature type="domain" description="DUF447" evidence="2">
    <location>
        <begin position="39"/>
        <end position="161"/>
    </location>
</feature>
<evidence type="ECO:0000259" key="2">
    <source>
        <dbReference type="Pfam" id="PF04289"/>
    </source>
</evidence>
<dbReference type="Proteomes" id="UP000001903">
    <property type="component" value="Chromosome"/>
</dbReference>
<sequence length="227" mass="24594">MTGDERGRKREPEQASDALETSGGDADIVEWPVSLSGVTETIVATRGPNELWNLAALGLFAPDSDGESNGDGSGDNPVTARTWGSTRTRGNFRRQGEGYVLFVDDPVLFADAALSIVEREGPVPDAANAWARVSVESLETGVDEGTEWERWALRPVETAIESTTVPTIDRGFGAVVEATVAASRLGVAGYDDAKLRQRLEYYASVVDRAGDPREREALERVREHSSW</sequence>